<dbReference type="EMBL" id="JBHSED010000035">
    <property type="protein sequence ID" value="MFC4304856.1"/>
    <property type="molecule type" value="Genomic_DNA"/>
</dbReference>
<evidence type="ECO:0000313" key="2">
    <source>
        <dbReference type="EMBL" id="MFC4304856.1"/>
    </source>
</evidence>
<evidence type="ECO:0008006" key="4">
    <source>
        <dbReference type="Google" id="ProtNLM"/>
    </source>
</evidence>
<proteinExistence type="predicted"/>
<keyword evidence="1" id="KW-0472">Membrane</keyword>
<protein>
    <recommendedName>
        <fullName evidence="4">Pilus assembly protein</fullName>
    </recommendedName>
</protein>
<sequence>MKSLIEYARTIVKKRARRHRMDVSGSYTLEASMVMPWVLMLTFLLLFFALYISQSSLLYYSTSMMTERAAFGWSNSAKNVNTGEYPPGQYEGLYWRLTDDYLVGGLFGLATGTEELHVEVYPGMPSGEGNSAQAKLSRYAYETAAAHRLGEGLLSYRNIGVKRTVEAKLASLWAAEPLARFRGGEQASSEISALVVEPAEFLRTFDLIRYYAAKMREAPEGKENYRSRAGEVIASVNCRLTPSGWEGCGEDKEDRS</sequence>
<feature type="transmembrane region" description="Helical" evidence="1">
    <location>
        <begin position="37"/>
        <end position="60"/>
    </location>
</feature>
<evidence type="ECO:0000256" key="1">
    <source>
        <dbReference type="SAM" id="Phobius"/>
    </source>
</evidence>
<name>A0ABV8SBC4_9BACL</name>
<reference evidence="3" key="1">
    <citation type="journal article" date="2019" name="Int. J. Syst. Evol. Microbiol.">
        <title>The Global Catalogue of Microorganisms (GCM) 10K type strain sequencing project: providing services to taxonomists for standard genome sequencing and annotation.</title>
        <authorList>
            <consortium name="The Broad Institute Genomics Platform"/>
            <consortium name="The Broad Institute Genome Sequencing Center for Infectious Disease"/>
            <person name="Wu L."/>
            <person name="Ma J."/>
        </authorList>
    </citation>
    <scope>NUCLEOTIDE SEQUENCE [LARGE SCALE GENOMIC DNA]</scope>
    <source>
        <strain evidence="3">CGMCC 4.1641</strain>
    </source>
</reference>
<keyword evidence="1" id="KW-1133">Transmembrane helix</keyword>
<organism evidence="2 3">
    <name type="scientific">Cohnella boryungensis</name>
    <dbReference type="NCBI Taxonomy" id="768479"/>
    <lineage>
        <taxon>Bacteria</taxon>
        <taxon>Bacillati</taxon>
        <taxon>Bacillota</taxon>
        <taxon>Bacilli</taxon>
        <taxon>Bacillales</taxon>
        <taxon>Paenibacillaceae</taxon>
        <taxon>Cohnella</taxon>
    </lineage>
</organism>
<comment type="caution">
    <text evidence="2">The sequence shown here is derived from an EMBL/GenBank/DDBJ whole genome shotgun (WGS) entry which is preliminary data.</text>
</comment>
<keyword evidence="1" id="KW-0812">Transmembrane</keyword>
<gene>
    <name evidence="2" type="ORF">ACFO1S_15610</name>
</gene>
<keyword evidence="3" id="KW-1185">Reference proteome</keyword>
<evidence type="ECO:0000313" key="3">
    <source>
        <dbReference type="Proteomes" id="UP001595755"/>
    </source>
</evidence>
<dbReference type="Proteomes" id="UP001595755">
    <property type="component" value="Unassembled WGS sequence"/>
</dbReference>
<accession>A0ABV8SBC4</accession>